<comment type="caution">
    <text evidence="1">The sequence shown here is derived from an EMBL/GenBank/DDBJ whole genome shotgun (WGS) entry which is preliminary data.</text>
</comment>
<dbReference type="EMBL" id="NHYD01002533">
    <property type="protein sequence ID" value="PPQ86233.1"/>
    <property type="molecule type" value="Genomic_DNA"/>
</dbReference>
<proteinExistence type="predicted"/>
<sequence length="146" mass="14973">MGGSGVEESEWWVTSRGHAGWGRAADENKALGFGRKYGQGQGGPGYIGGAVALGALCDVDDSGTVAGVASPVDVAAESGRTQAPFAMQPMDVYLKSGITIYRGSLKTAGVGRVGGRRSAQSVGTNCENDQADVHDVTTNMVTVSYD</sequence>
<dbReference type="InParanoid" id="A0A409X619"/>
<accession>A0A409X619</accession>
<dbReference type="Proteomes" id="UP000283269">
    <property type="component" value="Unassembled WGS sequence"/>
</dbReference>
<evidence type="ECO:0000313" key="1">
    <source>
        <dbReference type="EMBL" id="PPQ86233.1"/>
    </source>
</evidence>
<protein>
    <submittedName>
        <fullName evidence="1">Uncharacterized protein</fullName>
    </submittedName>
</protein>
<gene>
    <name evidence="1" type="ORF">CVT25_006888</name>
</gene>
<dbReference type="AlphaFoldDB" id="A0A409X619"/>
<organism evidence="1 2">
    <name type="scientific">Psilocybe cyanescens</name>
    <dbReference type="NCBI Taxonomy" id="93625"/>
    <lineage>
        <taxon>Eukaryota</taxon>
        <taxon>Fungi</taxon>
        <taxon>Dikarya</taxon>
        <taxon>Basidiomycota</taxon>
        <taxon>Agaricomycotina</taxon>
        <taxon>Agaricomycetes</taxon>
        <taxon>Agaricomycetidae</taxon>
        <taxon>Agaricales</taxon>
        <taxon>Agaricineae</taxon>
        <taxon>Strophariaceae</taxon>
        <taxon>Psilocybe</taxon>
    </lineage>
</organism>
<evidence type="ECO:0000313" key="2">
    <source>
        <dbReference type="Proteomes" id="UP000283269"/>
    </source>
</evidence>
<keyword evidence="2" id="KW-1185">Reference proteome</keyword>
<reference evidence="1 2" key="1">
    <citation type="journal article" date="2018" name="Evol. Lett.">
        <title>Horizontal gene cluster transfer increased hallucinogenic mushroom diversity.</title>
        <authorList>
            <person name="Reynolds H.T."/>
            <person name="Vijayakumar V."/>
            <person name="Gluck-Thaler E."/>
            <person name="Korotkin H.B."/>
            <person name="Matheny P.B."/>
            <person name="Slot J.C."/>
        </authorList>
    </citation>
    <scope>NUCLEOTIDE SEQUENCE [LARGE SCALE GENOMIC DNA]</scope>
    <source>
        <strain evidence="1 2">2631</strain>
    </source>
</reference>
<name>A0A409X619_PSICY</name>